<dbReference type="GO" id="GO:0005615">
    <property type="term" value="C:extracellular space"/>
    <property type="evidence" value="ECO:0007669"/>
    <property type="project" value="TreeGrafter"/>
</dbReference>
<dbReference type="PANTHER" id="PTHR10083:SF374">
    <property type="entry name" value="BPTI_KUNITZ INHIBITOR DOMAIN-CONTAINING PROTEIN"/>
    <property type="match status" value="1"/>
</dbReference>
<dbReference type="GO" id="GO:0004867">
    <property type="term" value="F:serine-type endopeptidase inhibitor activity"/>
    <property type="evidence" value="ECO:0007669"/>
    <property type="project" value="UniProtKB-KW"/>
</dbReference>
<feature type="non-terminal residue" evidence="9">
    <location>
        <position position="1"/>
    </location>
</feature>
<keyword evidence="5" id="KW-0722">Serine protease inhibitor</keyword>
<keyword evidence="7" id="KW-0732">Signal</keyword>
<evidence type="ECO:0000259" key="8">
    <source>
        <dbReference type="PROSITE" id="PS50279"/>
    </source>
</evidence>
<dbReference type="Gene3D" id="4.10.410.10">
    <property type="entry name" value="Pancreatic trypsin inhibitor Kunitz domain"/>
    <property type="match status" value="2"/>
</dbReference>
<dbReference type="EMBL" id="GBBK01001932">
    <property type="protein sequence ID" value="JAC22550.1"/>
    <property type="molecule type" value="mRNA"/>
</dbReference>
<dbReference type="InterPro" id="IPR036880">
    <property type="entry name" value="Kunitz_BPTI_sf"/>
</dbReference>
<reference evidence="9" key="1">
    <citation type="submission" date="2014-03" db="EMBL/GenBank/DDBJ databases">
        <title>The sialotranscriptome of Amblyomma triste, Amblyomma parvum and Amblyomma cajennense ticks, uncovered by 454-based RNA-seq.</title>
        <authorList>
            <person name="Garcia G.R."/>
            <person name="Gardinassi L.G."/>
            <person name="Ribeiro J.M."/>
            <person name="Anatriello E."/>
            <person name="Ferreira B.R."/>
            <person name="Moreira H.N."/>
            <person name="Mafra C."/>
            <person name="Olegario M.M."/>
            <person name="Szabo P.J."/>
            <person name="Miranda-Santos I.K."/>
            <person name="Maruyama S.R."/>
        </authorList>
    </citation>
    <scope>NUCLEOTIDE SEQUENCE</scope>
    <source>
        <strain evidence="9">Uberlandia</strain>
        <tissue evidence="9">Salivary glands</tissue>
    </source>
</reference>
<dbReference type="PROSITE" id="PS00280">
    <property type="entry name" value="BPTI_KUNITZ_1"/>
    <property type="match status" value="1"/>
</dbReference>
<dbReference type="InterPro" id="IPR050098">
    <property type="entry name" value="TFPI/VKTCI-like"/>
</dbReference>
<dbReference type="InterPro" id="IPR002223">
    <property type="entry name" value="Kunitz_BPTI"/>
</dbReference>
<evidence type="ECO:0000256" key="2">
    <source>
        <dbReference type="ARBA" id="ARBA00022525"/>
    </source>
</evidence>
<keyword evidence="6" id="KW-1015">Disulfide bond</keyword>
<dbReference type="SUPFAM" id="SSF57362">
    <property type="entry name" value="BPTI-like"/>
    <property type="match status" value="2"/>
</dbReference>
<accession>A0A023FNV9</accession>
<feature type="domain" description="BPTI/Kunitz inhibitor" evidence="8">
    <location>
        <begin position="38"/>
        <end position="88"/>
    </location>
</feature>
<keyword evidence="3" id="KW-0646">Protease inhibitor</keyword>
<dbReference type="PANTHER" id="PTHR10083">
    <property type="entry name" value="KUNITZ-TYPE PROTEASE INHIBITOR-RELATED"/>
    <property type="match status" value="1"/>
</dbReference>
<dbReference type="PRINTS" id="PR00759">
    <property type="entry name" value="BASICPTASE"/>
</dbReference>
<evidence type="ECO:0000256" key="4">
    <source>
        <dbReference type="ARBA" id="ARBA00022737"/>
    </source>
</evidence>
<dbReference type="CDD" id="cd00109">
    <property type="entry name" value="Kunitz-type"/>
    <property type="match status" value="2"/>
</dbReference>
<evidence type="ECO:0000256" key="5">
    <source>
        <dbReference type="ARBA" id="ARBA00022900"/>
    </source>
</evidence>
<evidence type="ECO:0000256" key="1">
    <source>
        <dbReference type="ARBA" id="ARBA00004613"/>
    </source>
</evidence>
<evidence type="ECO:0000313" key="9">
    <source>
        <dbReference type="EMBL" id="JAC22550.1"/>
    </source>
</evidence>
<feature type="domain" description="BPTI/Kunitz inhibitor" evidence="8">
    <location>
        <begin position="144"/>
        <end position="193"/>
    </location>
</feature>
<dbReference type="Pfam" id="PF00014">
    <property type="entry name" value="Kunitz_BPTI"/>
    <property type="match status" value="2"/>
</dbReference>
<evidence type="ECO:0000256" key="3">
    <source>
        <dbReference type="ARBA" id="ARBA00022690"/>
    </source>
</evidence>
<dbReference type="AlphaFoldDB" id="A0A023FNV9"/>
<comment type="subcellular location">
    <subcellularLocation>
        <location evidence="1">Secreted</location>
    </subcellularLocation>
</comment>
<evidence type="ECO:0000256" key="6">
    <source>
        <dbReference type="ARBA" id="ARBA00023157"/>
    </source>
</evidence>
<proteinExistence type="evidence at transcript level"/>
<dbReference type="SMART" id="SM00131">
    <property type="entry name" value="KU"/>
    <property type="match status" value="2"/>
</dbReference>
<feature type="chain" id="PRO_5001515115" description="BPTI/Kunitz inhibitor domain-containing protein" evidence="7">
    <location>
        <begin position="23"/>
        <end position="197"/>
    </location>
</feature>
<evidence type="ECO:0000256" key="7">
    <source>
        <dbReference type="SAM" id="SignalP"/>
    </source>
</evidence>
<dbReference type="FunFam" id="4.10.410.10:FF:000020">
    <property type="entry name" value="Collagen, type VI, alpha 3"/>
    <property type="match status" value="1"/>
</dbReference>
<keyword evidence="2" id="KW-0964">Secreted</keyword>
<keyword evidence="4" id="KW-0677">Repeat</keyword>
<dbReference type="PROSITE" id="PS50279">
    <property type="entry name" value="BPTI_KUNITZ_2"/>
    <property type="match status" value="2"/>
</dbReference>
<feature type="signal peptide" evidence="7">
    <location>
        <begin position="1"/>
        <end position="22"/>
    </location>
</feature>
<organism evidence="9">
    <name type="scientific">Amblyomma cajennense</name>
    <name type="common">Cayenne tick</name>
    <name type="synonym">Acarus cajennensis</name>
    <dbReference type="NCBI Taxonomy" id="34607"/>
    <lineage>
        <taxon>Eukaryota</taxon>
        <taxon>Metazoa</taxon>
        <taxon>Ecdysozoa</taxon>
        <taxon>Arthropoda</taxon>
        <taxon>Chelicerata</taxon>
        <taxon>Arachnida</taxon>
        <taxon>Acari</taxon>
        <taxon>Parasitiformes</taxon>
        <taxon>Ixodida</taxon>
        <taxon>Ixodoidea</taxon>
        <taxon>Ixodidae</taxon>
        <taxon>Amblyomminae</taxon>
        <taxon>Amblyomma</taxon>
    </lineage>
</organism>
<protein>
    <recommendedName>
        <fullName evidence="8">BPTI/Kunitz inhibitor domain-containing protein</fullName>
    </recommendedName>
</protein>
<sequence>TTHTPEICKALLFLALVALGSAALLPKRTAARKFVKQCTPKAQVGLCKAKLPRWWFNTESGKCETFYYGGCGGNKNRYLSKEECEKTCALPTDKRCKSKYKPMHNDSRNSSYVFDSSTKHCRRGRGPFQDQRECDITCRSVAVCTDPRPSDLCAGKAFPVYYFSPITGNCHSELGCSYKGNNFPTLEECRSTCKAGK</sequence>
<dbReference type="InterPro" id="IPR020901">
    <property type="entry name" value="Prtase_inh_Kunz-CS"/>
</dbReference>
<name>A0A023FNV9_AMBCJ</name>